<dbReference type="PROSITE" id="PS50929">
    <property type="entry name" value="ABC_TM1F"/>
    <property type="match status" value="1"/>
</dbReference>
<dbReference type="InterPro" id="IPR011527">
    <property type="entry name" value="ABC1_TM_dom"/>
</dbReference>
<evidence type="ECO:0000259" key="9">
    <source>
        <dbReference type="PROSITE" id="PS50929"/>
    </source>
</evidence>
<keyword evidence="4" id="KW-0547">Nucleotide-binding</keyword>
<feature type="transmembrane region" description="Helical" evidence="8">
    <location>
        <begin position="12"/>
        <end position="33"/>
    </location>
</feature>
<evidence type="ECO:0000256" key="3">
    <source>
        <dbReference type="ARBA" id="ARBA00022692"/>
    </source>
</evidence>
<dbReference type="SUPFAM" id="SSF90123">
    <property type="entry name" value="ABC transporter transmembrane region"/>
    <property type="match status" value="1"/>
</dbReference>
<evidence type="ECO:0000256" key="7">
    <source>
        <dbReference type="ARBA" id="ARBA00023136"/>
    </source>
</evidence>
<reference evidence="10" key="1">
    <citation type="submission" date="2020-01" db="EMBL/GenBank/DDBJ databases">
        <authorList>
            <person name="Mishra B."/>
        </authorList>
    </citation>
    <scope>NUCLEOTIDE SEQUENCE [LARGE SCALE GENOMIC DNA]</scope>
</reference>
<dbReference type="PANTHER" id="PTHR24223">
    <property type="entry name" value="ATP-BINDING CASSETTE SUB-FAMILY C"/>
    <property type="match status" value="1"/>
</dbReference>
<dbReference type="Proteomes" id="UP000467841">
    <property type="component" value="Unassembled WGS sequence"/>
</dbReference>
<dbReference type="PANTHER" id="PTHR24223:SF383">
    <property type="entry name" value="ABC TRANSPORTER C FAMILY MEMBER 14"/>
    <property type="match status" value="1"/>
</dbReference>
<keyword evidence="3 8" id="KW-0812">Transmembrane</keyword>
<organism evidence="10 11">
    <name type="scientific">Microthlaspi erraticum</name>
    <dbReference type="NCBI Taxonomy" id="1685480"/>
    <lineage>
        <taxon>Eukaryota</taxon>
        <taxon>Viridiplantae</taxon>
        <taxon>Streptophyta</taxon>
        <taxon>Embryophyta</taxon>
        <taxon>Tracheophyta</taxon>
        <taxon>Spermatophyta</taxon>
        <taxon>Magnoliopsida</taxon>
        <taxon>eudicotyledons</taxon>
        <taxon>Gunneridae</taxon>
        <taxon>Pentapetalae</taxon>
        <taxon>rosids</taxon>
        <taxon>malvids</taxon>
        <taxon>Brassicales</taxon>
        <taxon>Brassicaceae</taxon>
        <taxon>Coluteocarpeae</taxon>
        <taxon>Microthlaspi</taxon>
    </lineage>
</organism>
<gene>
    <name evidence="10" type="ORF">MERR_LOCUS47839</name>
</gene>
<keyword evidence="11" id="KW-1185">Reference proteome</keyword>
<keyword evidence="2" id="KW-0813">Transport</keyword>
<comment type="subcellular location">
    <subcellularLocation>
        <location evidence="1">Membrane</location>
        <topology evidence="1">Multi-pass membrane protein</topology>
    </subcellularLocation>
</comment>
<proteinExistence type="predicted"/>
<dbReference type="CDD" id="cd18579">
    <property type="entry name" value="ABC_6TM_ABCC_D1"/>
    <property type="match status" value="1"/>
</dbReference>
<dbReference type="GO" id="GO:0016020">
    <property type="term" value="C:membrane"/>
    <property type="evidence" value="ECO:0007669"/>
    <property type="project" value="UniProtKB-SubCell"/>
</dbReference>
<keyword evidence="7 8" id="KW-0472">Membrane</keyword>
<evidence type="ECO:0000256" key="8">
    <source>
        <dbReference type="SAM" id="Phobius"/>
    </source>
</evidence>
<dbReference type="InterPro" id="IPR044746">
    <property type="entry name" value="ABCC_6TM_D1"/>
</dbReference>
<dbReference type="GO" id="GO:0140359">
    <property type="term" value="F:ABC-type transporter activity"/>
    <property type="evidence" value="ECO:0007669"/>
    <property type="project" value="InterPro"/>
</dbReference>
<dbReference type="Pfam" id="PF00664">
    <property type="entry name" value="ABC_membrane"/>
    <property type="match status" value="1"/>
</dbReference>
<keyword evidence="5" id="KW-0067">ATP-binding</keyword>
<comment type="caution">
    <text evidence="10">The sequence shown here is derived from an EMBL/GenBank/DDBJ whole genome shotgun (WGS) entry which is preliminary data.</text>
</comment>
<dbReference type="GO" id="GO:0005524">
    <property type="term" value="F:ATP binding"/>
    <property type="evidence" value="ECO:0007669"/>
    <property type="project" value="UniProtKB-KW"/>
</dbReference>
<evidence type="ECO:0000256" key="6">
    <source>
        <dbReference type="ARBA" id="ARBA00022989"/>
    </source>
</evidence>
<dbReference type="AlphaFoldDB" id="A0A6D2L834"/>
<evidence type="ECO:0000256" key="1">
    <source>
        <dbReference type="ARBA" id="ARBA00004141"/>
    </source>
</evidence>
<keyword evidence="6 8" id="KW-1133">Transmembrane helix</keyword>
<evidence type="ECO:0000256" key="2">
    <source>
        <dbReference type="ARBA" id="ARBA00022448"/>
    </source>
</evidence>
<evidence type="ECO:0000313" key="10">
    <source>
        <dbReference type="EMBL" id="CAA7060603.1"/>
    </source>
</evidence>
<dbReference type="EMBL" id="CACVBM020001829">
    <property type="protein sequence ID" value="CAA7060603.1"/>
    <property type="molecule type" value="Genomic_DNA"/>
</dbReference>
<dbReference type="OrthoDB" id="1733227at2759"/>
<feature type="domain" description="ABC transmembrane type-1" evidence="9">
    <location>
        <begin position="1"/>
        <end position="181"/>
    </location>
</feature>
<evidence type="ECO:0000256" key="4">
    <source>
        <dbReference type="ARBA" id="ARBA00022741"/>
    </source>
</evidence>
<feature type="transmembrane region" description="Helical" evidence="8">
    <location>
        <begin position="117"/>
        <end position="148"/>
    </location>
</feature>
<dbReference type="FunFam" id="1.20.1560.10:FF:000003">
    <property type="entry name" value="ABC transporter C family member 10"/>
    <property type="match status" value="1"/>
</dbReference>
<evidence type="ECO:0000313" key="11">
    <source>
        <dbReference type="Proteomes" id="UP000467841"/>
    </source>
</evidence>
<evidence type="ECO:0000256" key="5">
    <source>
        <dbReference type="ARBA" id="ARBA00022840"/>
    </source>
</evidence>
<dbReference type="InterPro" id="IPR050173">
    <property type="entry name" value="ABC_transporter_C-like"/>
</dbReference>
<name>A0A6D2L834_9BRAS</name>
<dbReference type="InterPro" id="IPR036640">
    <property type="entry name" value="ABC1_TM_sf"/>
</dbReference>
<accession>A0A6D2L834</accession>
<dbReference type="Gene3D" id="1.20.1560.10">
    <property type="entry name" value="ABC transporter type 1, transmembrane domain"/>
    <property type="match status" value="1"/>
</dbReference>
<sequence length="236" mass="26805">MAVDAQQLSDMMLQLHASWLMPLQVAVALVLLYGVLGPAVVTTVVGLTGIFVFILMGTKRNNRFQFSLMMNRRDSRMKATNEMLNYMRVIKFQAWEGHFNERILKFRNMEFGWLSKFLYSIAGNIIVLWSTPVLISALTFTSAVFLGFKLDAGTVFTTTTIFKILQEPIRTFPQCMIALSQAMISLGRLDAFMSSRELSGERVWRGVKAVMGMSLWRSKMEALVGMMKMTSLRLKT</sequence>
<protein>
    <recommendedName>
        <fullName evidence="9">ABC transmembrane type-1 domain-containing protein</fullName>
    </recommendedName>
</protein>